<reference evidence="2 3" key="2">
    <citation type="submission" date="2019-09" db="EMBL/GenBank/DDBJ databases">
        <authorList>
            <person name="Mazur A."/>
        </authorList>
    </citation>
    <scope>NUCLEOTIDE SEQUENCE [LARGE SCALE GENOMIC DNA]</scope>
    <source>
        <strain evidence="2 3">3729k</strain>
    </source>
</reference>
<protein>
    <submittedName>
        <fullName evidence="2">Uncharacterized protein</fullName>
    </submittedName>
</protein>
<keyword evidence="1" id="KW-0732">Signal</keyword>
<sequence>MNPKFKTNLVSLAVALGAVTAGYALGQPPSLPTAAHDSAYILVLEKDAEAALEGEEASRSHASRGAMRRHLAMPFVSIAALKPRRES</sequence>
<dbReference type="Proteomes" id="UP000322165">
    <property type="component" value="Unassembled WGS sequence"/>
</dbReference>
<reference evidence="2 3" key="1">
    <citation type="submission" date="2019-09" db="EMBL/GenBank/DDBJ databases">
        <title>Arenimonas chukotkensis sp. nov., a bacterium isolated from Chukotka hot spring, Arctic region, Russia.</title>
        <authorList>
            <person name="Zayulina K.S."/>
            <person name="Prokofeva M.I."/>
            <person name="Elcheninov A.G."/>
            <person name="Novikov A."/>
            <person name="Kochetkova T.V."/>
            <person name="Kublanov I.V."/>
        </authorList>
    </citation>
    <scope>NUCLEOTIDE SEQUENCE [LARGE SCALE GENOMIC DNA]</scope>
    <source>
        <strain evidence="2 3">3729k</strain>
    </source>
</reference>
<dbReference type="EMBL" id="VUOD01000001">
    <property type="protein sequence ID" value="KAA2286116.1"/>
    <property type="molecule type" value="Genomic_DNA"/>
</dbReference>
<evidence type="ECO:0000256" key="1">
    <source>
        <dbReference type="SAM" id="SignalP"/>
    </source>
</evidence>
<comment type="caution">
    <text evidence="2">The sequence shown here is derived from an EMBL/GenBank/DDBJ whole genome shotgun (WGS) entry which is preliminary data.</text>
</comment>
<gene>
    <name evidence="2" type="ORF">F0415_01025</name>
</gene>
<keyword evidence="3" id="KW-1185">Reference proteome</keyword>
<proteinExistence type="predicted"/>
<feature type="chain" id="PRO_5022812666" evidence="1">
    <location>
        <begin position="27"/>
        <end position="87"/>
    </location>
</feature>
<feature type="signal peptide" evidence="1">
    <location>
        <begin position="1"/>
        <end position="26"/>
    </location>
</feature>
<evidence type="ECO:0000313" key="2">
    <source>
        <dbReference type="EMBL" id="KAA2286116.1"/>
    </source>
</evidence>
<organism evidence="2 3">
    <name type="scientific">Arenimonas fontis</name>
    <dbReference type="NCBI Taxonomy" id="2608255"/>
    <lineage>
        <taxon>Bacteria</taxon>
        <taxon>Pseudomonadati</taxon>
        <taxon>Pseudomonadota</taxon>
        <taxon>Gammaproteobacteria</taxon>
        <taxon>Lysobacterales</taxon>
        <taxon>Lysobacteraceae</taxon>
        <taxon>Arenimonas</taxon>
    </lineage>
</organism>
<evidence type="ECO:0000313" key="3">
    <source>
        <dbReference type="Proteomes" id="UP000322165"/>
    </source>
</evidence>
<name>A0A5B2ZD81_9GAMM</name>
<accession>A0A5B2ZD81</accession>
<dbReference type="RefSeq" id="WP_149859335.1">
    <property type="nucleotide sequence ID" value="NZ_VUOD01000001.1"/>
</dbReference>
<dbReference type="AlphaFoldDB" id="A0A5B2ZD81"/>